<dbReference type="EMBL" id="KN838109">
    <property type="protein sequence ID" value="KIJ22557.1"/>
    <property type="molecule type" value="Genomic_DNA"/>
</dbReference>
<dbReference type="HOGENOM" id="CLU_738033_0_0_1"/>
<sequence length="375" mass="43191">MSVGKSDRGLSWTAVGAEATQIQHSLLTTMKSIARPVPLRFPEIFDMILGFLPPPSLLKVTRVNTRLRRLLTNATPWSDNLWKNSRELYVALGLPGPPSDMSEYSYAVFLFGACGSLTDKLPQSYNLRIKLCEKDKCFQRIITPILILLPSRALTYTETTDLDPLEPDASQIVPTLESKAASAFGLKNSEQGVYTSGLPEILLLELLDTELGDWMMSDEDLPDNVRLIPSKQLVYWNARVEMMKQDRTRGESYVDWLYKYRRGIAYESRRAMEEKLDSARMPRKYGVAMDIRANLGDSDEDRNKYHRRGIRQATPDNRIVCLLCDAHNCYDPKQWTDHLKRSHDRVTFSKNETHIELIADQEDWVLSRWLREHDY</sequence>
<dbReference type="InterPro" id="IPR036047">
    <property type="entry name" value="F-box-like_dom_sf"/>
</dbReference>
<reference evidence="1 2" key="1">
    <citation type="submission" date="2014-06" db="EMBL/GenBank/DDBJ databases">
        <title>Evolutionary Origins and Diversification of the Mycorrhizal Mutualists.</title>
        <authorList>
            <consortium name="DOE Joint Genome Institute"/>
            <consortium name="Mycorrhizal Genomics Consortium"/>
            <person name="Kohler A."/>
            <person name="Kuo A."/>
            <person name="Nagy L.G."/>
            <person name="Floudas D."/>
            <person name="Copeland A."/>
            <person name="Barry K.W."/>
            <person name="Cichocki N."/>
            <person name="Veneault-Fourrey C."/>
            <person name="LaButti K."/>
            <person name="Lindquist E.A."/>
            <person name="Lipzen A."/>
            <person name="Lundell T."/>
            <person name="Morin E."/>
            <person name="Murat C."/>
            <person name="Riley R."/>
            <person name="Ohm R."/>
            <person name="Sun H."/>
            <person name="Tunlid A."/>
            <person name="Henrissat B."/>
            <person name="Grigoriev I.V."/>
            <person name="Hibbett D.S."/>
            <person name="Martin F."/>
        </authorList>
    </citation>
    <scope>NUCLEOTIDE SEQUENCE [LARGE SCALE GENOMIC DNA]</scope>
    <source>
        <strain evidence="1 2">SS14</strain>
    </source>
</reference>
<evidence type="ECO:0008006" key="3">
    <source>
        <dbReference type="Google" id="ProtNLM"/>
    </source>
</evidence>
<dbReference type="SUPFAM" id="SSF81383">
    <property type="entry name" value="F-box domain"/>
    <property type="match status" value="1"/>
</dbReference>
<dbReference type="AlphaFoldDB" id="A0A0C9U0Q8"/>
<dbReference type="Proteomes" id="UP000054279">
    <property type="component" value="Unassembled WGS sequence"/>
</dbReference>
<protein>
    <recommendedName>
        <fullName evidence="3">F-box domain-containing protein</fullName>
    </recommendedName>
</protein>
<dbReference type="CDD" id="cd09917">
    <property type="entry name" value="F-box_SF"/>
    <property type="match status" value="1"/>
</dbReference>
<gene>
    <name evidence="1" type="ORF">M422DRAFT_57155</name>
</gene>
<accession>A0A0C9U0Q8</accession>
<name>A0A0C9U0Q8_SPHS4</name>
<evidence type="ECO:0000313" key="1">
    <source>
        <dbReference type="EMBL" id="KIJ22557.1"/>
    </source>
</evidence>
<evidence type="ECO:0000313" key="2">
    <source>
        <dbReference type="Proteomes" id="UP000054279"/>
    </source>
</evidence>
<organism evidence="1 2">
    <name type="scientific">Sphaerobolus stellatus (strain SS14)</name>
    <dbReference type="NCBI Taxonomy" id="990650"/>
    <lineage>
        <taxon>Eukaryota</taxon>
        <taxon>Fungi</taxon>
        <taxon>Dikarya</taxon>
        <taxon>Basidiomycota</taxon>
        <taxon>Agaricomycotina</taxon>
        <taxon>Agaricomycetes</taxon>
        <taxon>Phallomycetidae</taxon>
        <taxon>Geastrales</taxon>
        <taxon>Sphaerobolaceae</taxon>
        <taxon>Sphaerobolus</taxon>
    </lineage>
</organism>
<keyword evidence="2" id="KW-1185">Reference proteome</keyword>
<proteinExistence type="predicted"/>